<dbReference type="InterPro" id="IPR001533">
    <property type="entry name" value="Pterin_deHydtase"/>
</dbReference>
<evidence type="ECO:0000313" key="5">
    <source>
        <dbReference type="EMBL" id="SIO03125.1"/>
    </source>
</evidence>
<dbReference type="Gene3D" id="3.30.1360.20">
    <property type="entry name" value="Transcriptional coactivator/pterin dehydratase"/>
    <property type="match status" value="1"/>
</dbReference>
<evidence type="ECO:0000256" key="1">
    <source>
        <dbReference type="ARBA" id="ARBA00001554"/>
    </source>
</evidence>
<proteinExistence type="inferred from homology"/>
<dbReference type="CDD" id="cd00913">
    <property type="entry name" value="PCD_DCoH_subfamily_a"/>
    <property type="match status" value="1"/>
</dbReference>
<sequence length="118" mass="13385">MTDTVEPIKILLEERCEYIPKGTKPLIIPTIESYLSQLPGWEVSLDYTKISKTFEFKNYHQTLAFINAVAWIAHKEDHHPDICFGYNRATITLTTHAAKGITLNDLIVAAKIDQLLAD</sequence>
<dbReference type="RefSeq" id="WP_074201501.1">
    <property type="nucleotide sequence ID" value="NZ_FSRE01000003.1"/>
</dbReference>
<dbReference type="GO" id="GO:0008124">
    <property type="term" value="F:4-alpha-hydroxytetrahydrobiopterin dehydratase activity"/>
    <property type="evidence" value="ECO:0007669"/>
    <property type="project" value="UniProtKB-UniRule"/>
</dbReference>
<keyword evidence="6" id="KW-1185">Reference proteome</keyword>
<dbReference type="EMBL" id="FSRE01000003">
    <property type="protein sequence ID" value="SIO03125.1"/>
    <property type="molecule type" value="Genomic_DNA"/>
</dbReference>
<evidence type="ECO:0000256" key="4">
    <source>
        <dbReference type="HAMAP-Rule" id="MF_00434"/>
    </source>
</evidence>
<dbReference type="EC" id="4.2.1.96" evidence="4"/>
<dbReference type="PANTHER" id="PTHR12599">
    <property type="entry name" value="PTERIN-4-ALPHA-CARBINOLAMINE DEHYDRATASE"/>
    <property type="match status" value="1"/>
</dbReference>
<protein>
    <recommendedName>
        <fullName evidence="4">Putative pterin-4-alpha-carbinolamine dehydratase</fullName>
        <shortName evidence="4">PHS</shortName>
        <ecNumber evidence="4">4.2.1.96</ecNumber>
    </recommendedName>
    <alternativeName>
        <fullName evidence="4">4-alpha-hydroxy-tetrahydropterin dehydratase</fullName>
    </alternativeName>
    <alternativeName>
        <fullName evidence="4">Pterin carbinolamine dehydratase</fullName>
        <shortName evidence="4">PCD</shortName>
    </alternativeName>
</protein>
<accession>A0A1N6G6F1</accession>
<name>A0A1N6G6F1_9GAMM</name>
<dbReference type="AlphaFoldDB" id="A0A1N6G6F1"/>
<dbReference type="HAMAP" id="MF_00434">
    <property type="entry name" value="Pterin_4_alpha"/>
    <property type="match status" value="1"/>
</dbReference>
<dbReference type="STRING" id="364032.SAMN05443662_1213"/>
<evidence type="ECO:0000256" key="2">
    <source>
        <dbReference type="ARBA" id="ARBA00006472"/>
    </source>
</evidence>
<dbReference type="InterPro" id="IPR036428">
    <property type="entry name" value="PCD_sf"/>
</dbReference>
<dbReference type="OrthoDB" id="5294615at2"/>
<gene>
    <name evidence="5" type="ORF">SAMN05443662_1213</name>
</gene>
<reference evidence="5 6" key="1">
    <citation type="submission" date="2016-11" db="EMBL/GenBank/DDBJ databases">
        <authorList>
            <person name="Jaros S."/>
            <person name="Januszkiewicz K."/>
            <person name="Wedrychowicz H."/>
        </authorList>
    </citation>
    <scope>NUCLEOTIDE SEQUENCE [LARGE SCALE GENOMIC DNA]</scope>
    <source>
        <strain evidence="5 6">DSM 17737</strain>
    </source>
</reference>
<dbReference type="GO" id="GO:0006729">
    <property type="term" value="P:tetrahydrobiopterin biosynthetic process"/>
    <property type="evidence" value="ECO:0007669"/>
    <property type="project" value="InterPro"/>
</dbReference>
<evidence type="ECO:0000313" key="6">
    <source>
        <dbReference type="Proteomes" id="UP000198461"/>
    </source>
</evidence>
<organism evidence="5 6">
    <name type="scientific">Sulfurivirga caldicuralii</name>
    <dbReference type="NCBI Taxonomy" id="364032"/>
    <lineage>
        <taxon>Bacteria</taxon>
        <taxon>Pseudomonadati</taxon>
        <taxon>Pseudomonadota</taxon>
        <taxon>Gammaproteobacteria</taxon>
        <taxon>Thiotrichales</taxon>
        <taxon>Piscirickettsiaceae</taxon>
        <taxon>Sulfurivirga</taxon>
    </lineage>
</organism>
<keyword evidence="3 4" id="KW-0456">Lyase</keyword>
<evidence type="ECO:0000256" key="3">
    <source>
        <dbReference type="ARBA" id="ARBA00023239"/>
    </source>
</evidence>
<dbReference type="Pfam" id="PF01329">
    <property type="entry name" value="Pterin_4a"/>
    <property type="match status" value="1"/>
</dbReference>
<dbReference type="PANTHER" id="PTHR12599:SF0">
    <property type="entry name" value="PTERIN-4-ALPHA-CARBINOLAMINE DEHYDRATASE"/>
    <property type="match status" value="1"/>
</dbReference>
<dbReference type="Proteomes" id="UP000198461">
    <property type="component" value="Unassembled WGS sequence"/>
</dbReference>
<dbReference type="NCBIfam" id="NF002017">
    <property type="entry name" value="PRK00823.1-2"/>
    <property type="match status" value="1"/>
</dbReference>
<dbReference type="SUPFAM" id="SSF55248">
    <property type="entry name" value="PCD-like"/>
    <property type="match status" value="1"/>
</dbReference>
<comment type="similarity">
    <text evidence="2 4">Belongs to the pterin-4-alpha-carbinolamine dehydratase family.</text>
</comment>
<comment type="catalytic activity">
    <reaction evidence="1 4">
        <text>(4aS,6R)-4a-hydroxy-L-erythro-5,6,7,8-tetrahydrobiopterin = (6R)-L-erythro-6,7-dihydrobiopterin + H2O</text>
        <dbReference type="Rhea" id="RHEA:11920"/>
        <dbReference type="ChEBI" id="CHEBI:15377"/>
        <dbReference type="ChEBI" id="CHEBI:15642"/>
        <dbReference type="ChEBI" id="CHEBI:43120"/>
        <dbReference type="EC" id="4.2.1.96"/>
    </reaction>
</comment>